<proteinExistence type="predicted"/>
<sequence length="281" mass="30162">MESIRNSFDKLSRSTKSSMSNKQSMSNRGSISNKPSQTKLSPLETLIDTPVNSFTSRGSTPKPAGLAAKSTKFAAETYNNTLSFFNAKNYIFIFGFIMVLALFGINIFTYLSQATNYITGLVGPMFSTSGNVLGDTTKSIINNTSAGTQQILDVGSNTTQQIIDVGSDTTQRIIDVGSNTTKNIVDATAKGTTSGIDYLQGSLKKNVSAVKPENNNPTTNYVNKPVAEPDPSNTSSSSQGYCYIGNINDARHCAKVNTNDQCMSGDIYPTMDICINPNIKA</sequence>
<accession>A0AC59EXC6</accession>
<dbReference type="EMBL" id="KC662249">
    <property type="protein sequence ID" value="AGM15623.1"/>
    <property type="molecule type" value="Genomic_DNA"/>
</dbReference>
<name>A0AC59EXC6_9VIRU</name>
<evidence type="ECO:0000313" key="2">
    <source>
        <dbReference type="Proteomes" id="UP000204225"/>
    </source>
</evidence>
<keyword evidence="2" id="KW-1185">Reference proteome</keyword>
<evidence type="ECO:0000313" key="1">
    <source>
        <dbReference type="EMBL" id="AGM15623.1"/>
    </source>
</evidence>
<dbReference type="Proteomes" id="UP000204225">
    <property type="component" value="Segment"/>
</dbReference>
<organism evidence="1 2">
    <name type="scientific">Phaeocystis globosa virus PgV-16T</name>
    <dbReference type="NCBI Taxonomy" id="3071227"/>
    <lineage>
        <taxon>Viruses</taxon>
        <taxon>Varidnaviria</taxon>
        <taxon>Bamfordvirae</taxon>
        <taxon>Nucleocytoviricota</taxon>
        <taxon>Megaviricetes</taxon>
        <taxon>Imitervirales</taxon>
        <taxon>Mesomimiviridae</taxon>
        <taxon>Tethysvirus</taxon>
        <taxon>Tethysvirus hollandense</taxon>
    </lineage>
</organism>
<gene>
    <name evidence="1" type="ORF">PGCG_00312</name>
</gene>
<reference evidence="1 2" key="1">
    <citation type="journal article" date="2013" name="Proc. Natl. Acad. Sci. U.S.A.">
        <title>Genome of Phaeocystis globosa virus PgV-16T highlights the common ancestry of the largest known DNA viruses infecting eukaryotes.</title>
        <authorList>
            <person name="Santini S."/>
            <person name="Jeudy S."/>
            <person name="Bartoli J."/>
            <person name="Poirot O."/>
            <person name="Lescot M."/>
            <person name="Abergel C."/>
            <person name="Barbe V."/>
            <person name="Wommack K.E."/>
            <person name="Noordeloos A.A."/>
            <person name="Brussaard C.P."/>
            <person name="Claverie J.M."/>
        </authorList>
    </citation>
    <scope>NUCLEOTIDE SEQUENCE [LARGE SCALE GENOMIC DNA]</scope>
    <source>
        <strain evidence="1 2">16T</strain>
    </source>
</reference>
<protein>
    <submittedName>
        <fullName evidence="1">Uncharacterized protein</fullName>
    </submittedName>
</protein>